<dbReference type="PRINTS" id="PR00369">
    <property type="entry name" value="FLAVODOXIN"/>
</dbReference>
<dbReference type="Pfam" id="PF00258">
    <property type="entry name" value="Flavodoxin_1"/>
    <property type="match status" value="1"/>
</dbReference>
<evidence type="ECO:0000256" key="6">
    <source>
        <dbReference type="ARBA" id="ARBA00022827"/>
    </source>
</evidence>
<dbReference type="GO" id="GO:0005739">
    <property type="term" value="C:mitochondrion"/>
    <property type="evidence" value="ECO:0007669"/>
    <property type="project" value="UniProtKB-SubCell"/>
</dbReference>
<dbReference type="InParanoid" id="A0A165DJM9"/>
<dbReference type="Gene3D" id="3.40.50.80">
    <property type="entry name" value="Nucleotide-binding domain of ferredoxin-NADP reductase (FNR) module"/>
    <property type="match status" value="1"/>
</dbReference>
<dbReference type="OrthoDB" id="1856718at2759"/>
<dbReference type="Gene3D" id="3.40.50.360">
    <property type="match status" value="1"/>
</dbReference>
<evidence type="ECO:0000256" key="1">
    <source>
        <dbReference type="ARBA" id="ARBA00001917"/>
    </source>
</evidence>
<comment type="caution">
    <text evidence="9">Lacks conserved residue(s) required for the propagation of feature annotation.</text>
</comment>
<evidence type="ECO:0000256" key="2">
    <source>
        <dbReference type="ARBA" id="ARBA00001974"/>
    </source>
</evidence>
<dbReference type="PROSITE" id="PS50902">
    <property type="entry name" value="FLAVODOXIN_LIKE"/>
    <property type="match status" value="1"/>
</dbReference>
<dbReference type="InterPro" id="IPR028879">
    <property type="entry name" value="NDOR1"/>
</dbReference>
<feature type="binding site" evidence="9">
    <location>
        <begin position="520"/>
        <end position="524"/>
    </location>
    <ligand>
        <name>NADP(+)</name>
        <dbReference type="ChEBI" id="CHEBI:58349"/>
    </ligand>
</feature>
<evidence type="ECO:0000259" key="10">
    <source>
        <dbReference type="PROSITE" id="PS50902"/>
    </source>
</evidence>
<dbReference type="InterPro" id="IPR017938">
    <property type="entry name" value="Riboflavin_synthase-like_b-brl"/>
</dbReference>
<dbReference type="SUPFAM" id="SSF52343">
    <property type="entry name" value="Ferredoxin reductase-like, C-terminal NADP-linked domain"/>
    <property type="match status" value="1"/>
</dbReference>
<evidence type="ECO:0000256" key="7">
    <source>
        <dbReference type="ARBA" id="ARBA00022857"/>
    </source>
</evidence>
<comment type="cofactor">
    <cofactor evidence="1 9">
        <name>FMN</name>
        <dbReference type="ChEBI" id="CHEBI:58210"/>
    </cofactor>
</comment>
<dbReference type="PANTHER" id="PTHR19384:SF10">
    <property type="entry name" value="NADPH-DEPENDENT DIFLAVIN OXIDOREDUCTASE 1"/>
    <property type="match status" value="1"/>
</dbReference>
<evidence type="ECO:0000256" key="5">
    <source>
        <dbReference type="ARBA" id="ARBA00022643"/>
    </source>
</evidence>
<dbReference type="FunCoup" id="A0A165DJM9">
    <property type="interactions" value="476"/>
</dbReference>
<evidence type="ECO:0000256" key="3">
    <source>
        <dbReference type="ARBA" id="ARBA00022490"/>
    </source>
</evidence>
<dbReference type="InterPro" id="IPR029039">
    <property type="entry name" value="Flavoprotein-like_sf"/>
</dbReference>
<comment type="subcellular location">
    <subcellularLocation>
        <location evidence="9">Cytoplasm</location>
    </subcellularLocation>
    <subcellularLocation>
        <location evidence="9">Mitochondrion</location>
    </subcellularLocation>
    <text evidence="9">Relocalizes to mitochondria after H(2)O(2) exposure.</text>
</comment>
<dbReference type="EMBL" id="KV427632">
    <property type="protein sequence ID" value="KZT05029.1"/>
    <property type="molecule type" value="Genomic_DNA"/>
</dbReference>
<feature type="binding site" evidence="9">
    <location>
        <position position="456"/>
    </location>
    <ligand>
        <name>NADP(+)</name>
        <dbReference type="ChEBI" id="CHEBI:58349"/>
    </ligand>
</feature>
<dbReference type="InterPro" id="IPR008254">
    <property type="entry name" value="Flavodoxin/NO_synth"/>
</dbReference>
<evidence type="ECO:0000256" key="4">
    <source>
        <dbReference type="ARBA" id="ARBA00022630"/>
    </source>
</evidence>
<reference evidence="12 13" key="1">
    <citation type="journal article" date="2016" name="Mol. Biol. Evol.">
        <title>Comparative Genomics of Early-Diverging Mushroom-Forming Fungi Provides Insights into the Origins of Lignocellulose Decay Capabilities.</title>
        <authorList>
            <person name="Nagy L.G."/>
            <person name="Riley R."/>
            <person name="Tritt A."/>
            <person name="Adam C."/>
            <person name="Daum C."/>
            <person name="Floudas D."/>
            <person name="Sun H."/>
            <person name="Yadav J.S."/>
            <person name="Pangilinan J."/>
            <person name="Larsson K.H."/>
            <person name="Matsuura K."/>
            <person name="Barry K."/>
            <person name="Labutti K."/>
            <person name="Kuo R."/>
            <person name="Ohm R.A."/>
            <person name="Bhattacharya S.S."/>
            <person name="Shirouzu T."/>
            <person name="Yoshinaga Y."/>
            <person name="Martin F.M."/>
            <person name="Grigoriev I.V."/>
            <person name="Hibbett D.S."/>
        </authorList>
    </citation>
    <scope>NUCLEOTIDE SEQUENCE [LARGE SCALE GENOMIC DNA]</scope>
    <source>
        <strain evidence="12 13">93-53</strain>
    </source>
</reference>
<dbReference type="SUPFAM" id="SSF52218">
    <property type="entry name" value="Flavoproteins"/>
    <property type="match status" value="1"/>
</dbReference>
<dbReference type="PRINTS" id="PR00371">
    <property type="entry name" value="FPNCR"/>
</dbReference>
<feature type="binding site" evidence="9">
    <location>
        <position position="141"/>
    </location>
    <ligand>
        <name>FMN</name>
        <dbReference type="ChEBI" id="CHEBI:58210"/>
    </ligand>
</feature>
<name>A0A165DJM9_9APHY</name>
<keyword evidence="3 9" id="KW-0963">Cytoplasm</keyword>
<feature type="binding site" evidence="9">
    <location>
        <begin position="68"/>
        <end position="71"/>
    </location>
    <ligand>
        <name>FMN</name>
        <dbReference type="ChEBI" id="CHEBI:58210"/>
    </ligand>
</feature>
<dbReference type="Proteomes" id="UP000076871">
    <property type="component" value="Unassembled WGS sequence"/>
</dbReference>
<comment type="cofactor">
    <cofactor evidence="2 9">
        <name>FAD</name>
        <dbReference type="ChEBI" id="CHEBI:57692"/>
    </cofactor>
</comment>
<comment type="subunit">
    <text evidence="9">Interacts with DRE2; as part of the cytosolic iron-sulfur (Fe-S) protein assembly (CIA) machinery.</text>
</comment>
<evidence type="ECO:0000313" key="12">
    <source>
        <dbReference type="EMBL" id="KZT05029.1"/>
    </source>
</evidence>
<dbReference type="GO" id="GO:0050660">
    <property type="term" value="F:flavin adenine dinucleotide binding"/>
    <property type="evidence" value="ECO:0007669"/>
    <property type="project" value="UniProtKB-UniRule"/>
</dbReference>
<dbReference type="PANTHER" id="PTHR19384">
    <property type="entry name" value="NITRIC OXIDE SYNTHASE-RELATED"/>
    <property type="match status" value="1"/>
</dbReference>
<evidence type="ECO:0000256" key="8">
    <source>
        <dbReference type="ARBA" id="ARBA00023002"/>
    </source>
</evidence>
<organism evidence="12 13">
    <name type="scientific">Laetiporus sulphureus 93-53</name>
    <dbReference type="NCBI Taxonomy" id="1314785"/>
    <lineage>
        <taxon>Eukaryota</taxon>
        <taxon>Fungi</taxon>
        <taxon>Dikarya</taxon>
        <taxon>Basidiomycota</taxon>
        <taxon>Agaricomycotina</taxon>
        <taxon>Agaricomycetes</taxon>
        <taxon>Polyporales</taxon>
        <taxon>Laetiporus</taxon>
    </lineage>
</organism>
<comment type="similarity">
    <text evidence="9">In the N-terminal section; belongs to the flavodoxin family.</text>
</comment>
<feature type="binding site" evidence="9">
    <location>
        <begin position="415"/>
        <end position="418"/>
    </location>
    <ligand>
        <name>FAD</name>
        <dbReference type="ChEBI" id="CHEBI:57692"/>
    </ligand>
</feature>
<feature type="domain" description="Flavodoxin-like" evidence="10">
    <location>
        <begin position="15"/>
        <end position="159"/>
    </location>
</feature>
<dbReference type="Pfam" id="PF00175">
    <property type="entry name" value="NAD_binding_1"/>
    <property type="match status" value="1"/>
</dbReference>
<keyword evidence="7 9" id="KW-0521">NADP</keyword>
<dbReference type="Gene3D" id="1.20.990.10">
    <property type="entry name" value="NADPH-cytochrome p450 Reductase, Chain A, domain 3"/>
    <property type="match status" value="1"/>
</dbReference>
<feature type="binding site" evidence="9">
    <location>
        <begin position="511"/>
        <end position="512"/>
    </location>
    <ligand>
        <name>NADP(+)</name>
        <dbReference type="ChEBI" id="CHEBI:58349"/>
    </ligand>
</feature>
<dbReference type="GO" id="GO:0016226">
    <property type="term" value="P:iron-sulfur cluster assembly"/>
    <property type="evidence" value="ECO:0007669"/>
    <property type="project" value="UniProtKB-UniRule"/>
</dbReference>
<dbReference type="GO" id="GO:0016651">
    <property type="term" value="F:oxidoreductase activity, acting on NAD(P)H"/>
    <property type="evidence" value="ECO:0007669"/>
    <property type="project" value="UniProtKB-UniRule"/>
</dbReference>
<dbReference type="SUPFAM" id="SSF63380">
    <property type="entry name" value="Riboflavin synthase domain-like"/>
    <property type="match status" value="1"/>
</dbReference>
<comment type="catalytic activity">
    <reaction evidence="9">
        <text>2 oxidized [2Fe-2S]-[protein] + NADPH = 2 reduced [2Fe-2S]-[protein] + NADP(+) + H(+)</text>
        <dbReference type="Rhea" id="RHEA:67716"/>
        <dbReference type="Rhea" id="RHEA-COMP:17327"/>
        <dbReference type="Rhea" id="RHEA-COMP:17328"/>
        <dbReference type="ChEBI" id="CHEBI:15378"/>
        <dbReference type="ChEBI" id="CHEBI:33737"/>
        <dbReference type="ChEBI" id="CHEBI:33738"/>
        <dbReference type="ChEBI" id="CHEBI:57783"/>
        <dbReference type="ChEBI" id="CHEBI:58349"/>
    </reaction>
</comment>
<accession>A0A165DJM9</accession>
<feature type="binding site" evidence="9">
    <location>
        <position position="595"/>
    </location>
    <ligand>
        <name>FAD</name>
        <dbReference type="ChEBI" id="CHEBI:57692"/>
    </ligand>
</feature>
<dbReference type="GO" id="GO:0005829">
    <property type="term" value="C:cytosol"/>
    <property type="evidence" value="ECO:0007669"/>
    <property type="project" value="TreeGrafter"/>
</dbReference>
<dbReference type="PROSITE" id="PS51384">
    <property type="entry name" value="FAD_FR"/>
    <property type="match status" value="1"/>
</dbReference>
<dbReference type="Gene3D" id="2.40.30.10">
    <property type="entry name" value="Translation factors"/>
    <property type="match status" value="1"/>
</dbReference>
<dbReference type="GO" id="GO:0160246">
    <property type="term" value="F:NADPH-iron-sulfur [2Fe-2S] protein oxidoreductase activity"/>
    <property type="evidence" value="ECO:0007669"/>
    <property type="project" value="InterPro"/>
</dbReference>
<dbReference type="Pfam" id="PF00667">
    <property type="entry name" value="FAD_binding_1"/>
    <property type="match status" value="1"/>
</dbReference>
<keyword evidence="13" id="KW-1185">Reference proteome</keyword>
<dbReference type="GO" id="GO:0010181">
    <property type="term" value="F:FMN binding"/>
    <property type="evidence" value="ECO:0007669"/>
    <property type="project" value="UniProtKB-UniRule"/>
</dbReference>
<keyword evidence="4 9" id="KW-0285">Flavoprotein</keyword>
<dbReference type="InterPro" id="IPR001433">
    <property type="entry name" value="OxRdtase_FAD/NAD-bd"/>
</dbReference>
<dbReference type="InterPro" id="IPR039261">
    <property type="entry name" value="FNR_nucleotide-bd"/>
</dbReference>
<feature type="binding site" evidence="9">
    <location>
        <begin position="21"/>
        <end position="26"/>
    </location>
    <ligand>
        <name>FMN</name>
        <dbReference type="ChEBI" id="CHEBI:58210"/>
    </ligand>
</feature>
<keyword evidence="9" id="KW-0496">Mitochondrion</keyword>
<comment type="similarity">
    <text evidence="9">In the C-terminal section; belongs to the flavoprotein pyridine nucleotide cytochrome reductase family.</text>
</comment>
<dbReference type="InterPro" id="IPR023173">
    <property type="entry name" value="NADPH_Cyt_P450_Rdtase_alpha"/>
</dbReference>
<protein>
    <recommendedName>
        <fullName evidence="9">NADPH-dependent diflavin oxidoreductase 1</fullName>
        <ecNumber evidence="9">1.18.1.-</ecNumber>
    </recommendedName>
    <alternativeName>
        <fullName evidence="9">NADPH-dependent FMN and FAD-containing oxidoreductase</fullName>
    </alternativeName>
</protein>
<dbReference type="HAMAP" id="MF_03178">
    <property type="entry name" value="NDOR1"/>
    <property type="match status" value="1"/>
</dbReference>
<dbReference type="InterPro" id="IPR003097">
    <property type="entry name" value="CysJ-like_FAD-binding"/>
</dbReference>
<gene>
    <name evidence="9" type="primary">TAH18</name>
    <name evidence="12" type="ORF">LAESUDRAFT_702573</name>
</gene>
<evidence type="ECO:0000313" key="13">
    <source>
        <dbReference type="Proteomes" id="UP000076871"/>
    </source>
</evidence>
<keyword evidence="6 9" id="KW-0274">FAD</keyword>
<keyword evidence="5 9" id="KW-0288">FMN</keyword>
<dbReference type="InterPro" id="IPR001709">
    <property type="entry name" value="Flavoprot_Pyr_Nucl_cyt_Rdtase"/>
</dbReference>
<dbReference type="EC" id="1.18.1.-" evidence="9"/>
<evidence type="ECO:0000259" key="11">
    <source>
        <dbReference type="PROSITE" id="PS51384"/>
    </source>
</evidence>
<feature type="domain" description="FAD-binding FR-type" evidence="11">
    <location>
        <begin position="206"/>
        <end position="442"/>
    </location>
</feature>
<feature type="binding site" evidence="9">
    <location>
        <position position="351"/>
    </location>
    <ligand>
        <name>FAD</name>
        <dbReference type="ChEBI" id="CHEBI:57692"/>
    </ligand>
</feature>
<proteinExistence type="inferred from homology"/>
<sequence>MSSPSEVSETDSRTVTILYATETGTAQEISDRIAAQCRRIHIRAHVHNMDTYSPQELISEGLVIFSIATTGSGREPRAMTPLWNMLLRSDLPEDLFEDLSFAVFGLGDTAYEKFCWPAKLLSRRLASLGATEVYSRGEGDEQHPLGIDGAFEPWIKGLLEAFLQIFPLPTGLTVVPENSLPPPRVAIRNAESTTLRSFHEPLENDSQYHLATVSCNRRITAQEWYQDVRHFEFDFDHDIQYEAGDVAIIHPEVASADVESFLATIGFANAADDFIIIEHTLEDQSLPDHLPRMTTLRQLFTRYLDIGTVPRRSFFAMLRHFVANELEAEKIDEFLSVEGADELYDYCQQPRRTIREVLEEFRSARIPRDYIFDLFPPLRPRQFSIASSVKCRPRQVHLCVAIVVYRTRLKVPRRGVCTRYMANLRIGDKLWVGIQKGLFSLPPNNLTPIICVGPGTGVASMRAIIEERTQAGAADNTLYFGCRSAAKDQHYGTEWAHYAAEGLLTYRTAFSRDVPEGAPRRYVQDVMREDSKQLWDSLGIRGAWMFISGSANKMPAGVRSAIREAAQKEAGKTEEEAEDFLSRLEREGRLWEECWS</sequence>
<dbReference type="InterPro" id="IPR001094">
    <property type="entry name" value="Flavdoxin-like"/>
</dbReference>
<evidence type="ECO:0000256" key="9">
    <source>
        <dbReference type="HAMAP-Rule" id="MF_03178"/>
    </source>
</evidence>
<feature type="binding site" evidence="9">
    <location>
        <begin position="381"/>
        <end position="384"/>
    </location>
    <ligand>
        <name>FAD</name>
        <dbReference type="ChEBI" id="CHEBI:57692"/>
    </ligand>
</feature>
<comment type="function">
    <text evidence="9">NADPH-dependent reductase which is a central component of the cytosolic iron-sulfur (Fe-S) protein assembly (CIA) machinery. Transfers electrons from NADPH via its FAD and FMN prosthetic groups to the [2Fe-2S] cluster of DRE2, another key component of the CIA machinery. In turn, this reduced cluster provides electrons for assembly of cytosolic iron-sulfur cluster proteins. Positively controls H(2)O(2)-induced cell death.</text>
</comment>
<dbReference type="InterPro" id="IPR017927">
    <property type="entry name" value="FAD-bd_FR_type"/>
</dbReference>
<dbReference type="GO" id="GO:0050661">
    <property type="term" value="F:NADP binding"/>
    <property type="evidence" value="ECO:0007669"/>
    <property type="project" value="UniProtKB-UniRule"/>
</dbReference>
<dbReference type="AlphaFoldDB" id="A0A165DJM9"/>
<keyword evidence="8 9" id="KW-0560">Oxidoreductase</keyword>
<comment type="similarity">
    <text evidence="9">Belongs to the NADPH-dependent diflavin oxidoreductase NDOR1 family.</text>
</comment>
<dbReference type="STRING" id="1314785.A0A165DJM9"/>